<keyword evidence="2" id="KW-1185">Reference proteome</keyword>
<reference evidence="1" key="1">
    <citation type="journal article" date="2022" name="bioRxiv">
        <title>Sequencing and chromosome-scale assembly of the giantPleurodeles waltlgenome.</title>
        <authorList>
            <person name="Brown T."/>
            <person name="Elewa A."/>
            <person name="Iarovenko S."/>
            <person name="Subramanian E."/>
            <person name="Araus A.J."/>
            <person name="Petzold A."/>
            <person name="Susuki M."/>
            <person name="Suzuki K.-i.T."/>
            <person name="Hayashi T."/>
            <person name="Toyoda A."/>
            <person name="Oliveira C."/>
            <person name="Osipova E."/>
            <person name="Leigh N.D."/>
            <person name="Simon A."/>
            <person name="Yun M.H."/>
        </authorList>
    </citation>
    <scope>NUCLEOTIDE SEQUENCE</scope>
    <source>
        <strain evidence="1">20211129_DDA</strain>
        <tissue evidence="1">Liver</tissue>
    </source>
</reference>
<dbReference type="Proteomes" id="UP001066276">
    <property type="component" value="Chromosome 5"/>
</dbReference>
<sequence>MHVPLLSVVYRMRSGSGNLSGYHIARSEGVFDERLAGQSRVFFLRNFEGDRRTLEVHERAASRIYDI</sequence>
<protein>
    <submittedName>
        <fullName evidence="1">Uncharacterized protein</fullName>
    </submittedName>
</protein>
<proteinExistence type="predicted"/>
<evidence type="ECO:0000313" key="2">
    <source>
        <dbReference type="Proteomes" id="UP001066276"/>
    </source>
</evidence>
<organism evidence="1 2">
    <name type="scientific">Pleurodeles waltl</name>
    <name type="common">Iberian ribbed newt</name>
    <dbReference type="NCBI Taxonomy" id="8319"/>
    <lineage>
        <taxon>Eukaryota</taxon>
        <taxon>Metazoa</taxon>
        <taxon>Chordata</taxon>
        <taxon>Craniata</taxon>
        <taxon>Vertebrata</taxon>
        <taxon>Euteleostomi</taxon>
        <taxon>Amphibia</taxon>
        <taxon>Batrachia</taxon>
        <taxon>Caudata</taxon>
        <taxon>Salamandroidea</taxon>
        <taxon>Salamandridae</taxon>
        <taxon>Pleurodelinae</taxon>
        <taxon>Pleurodeles</taxon>
    </lineage>
</organism>
<evidence type="ECO:0000313" key="1">
    <source>
        <dbReference type="EMBL" id="KAJ1152811.1"/>
    </source>
</evidence>
<dbReference type="EMBL" id="JANPWB010000009">
    <property type="protein sequence ID" value="KAJ1152811.1"/>
    <property type="molecule type" value="Genomic_DNA"/>
</dbReference>
<dbReference type="AlphaFoldDB" id="A0AAV7RJ00"/>
<gene>
    <name evidence="1" type="ORF">NDU88_005586</name>
</gene>
<name>A0AAV7RJ00_PLEWA</name>
<accession>A0AAV7RJ00</accession>
<comment type="caution">
    <text evidence="1">The sequence shown here is derived from an EMBL/GenBank/DDBJ whole genome shotgun (WGS) entry which is preliminary data.</text>
</comment>